<feature type="domain" description="Smr" evidence="2">
    <location>
        <begin position="82"/>
        <end position="179"/>
    </location>
</feature>
<evidence type="ECO:0000313" key="4">
    <source>
        <dbReference type="Proteomes" id="UP000193200"/>
    </source>
</evidence>
<dbReference type="PANTHER" id="PTHR35562">
    <property type="entry name" value="DNA ENDONUCLEASE SMRA-RELATED"/>
    <property type="match status" value="1"/>
</dbReference>
<sequence length="188" mass="20171">MRDTQPLPKRSPEPASEKPALPDREGPTSTARPAREPGPPPPAPRLPAGASVPDGPEPGTAGVDRRTADRLRKGKMTVEGVVDLHGLTRDEAHQMLTRYLARAQATGKRCILVVTGKGGARKDLSDAENADWMSARERGVLKREVPIWLSQSPNRERIVMTAAARAGHGGSGAIYVLLRRRRATGAGK</sequence>
<reference evidence="3 4" key="1">
    <citation type="submission" date="2017-03" db="EMBL/GenBank/DDBJ databases">
        <authorList>
            <person name="Afonso C.L."/>
            <person name="Miller P.J."/>
            <person name="Scott M.A."/>
            <person name="Spackman E."/>
            <person name="Goraichik I."/>
            <person name="Dimitrov K.M."/>
            <person name="Suarez D.L."/>
            <person name="Swayne D.E."/>
        </authorList>
    </citation>
    <scope>NUCLEOTIDE SEQUENCE [LARGE SCALE GENOMIC DNA]</scope>
    <source>
        <strain evidence="3 4">CECT 7691</strain>
    </source>
</reference>
<dbReference type="Proteomes" id="UP000193200">
    <property type="component" value="Unassembled WGS sequence"/>
</dbReference>
<dbReference type="EMBL" id="FWFR01000001">
    <property type="protein sequence ID" value="SLN21107.1"/>
    <property type="molecule type" value="Genomic_DNA"/>
</dbReference>
<proteinExistence type="predicted"/>
<dbReference type="SUPFAM" id="SSF160443">
    <property type="entry name" value="SMR domain-like"/>
    <property type="match status" value="1"/>
</dbReference>
<organism evidence="3 4">
    <name type="scientific">Oceanibacterium hippocampi</name>
    <dbReference type="NCBI Taxonomy" id="745714"/>
    <lineage>
        <taxon>Bacteria</taxon>
        <taxon>Pseudomonadati</taxon>
        <taxon>Pseudomonadota</taxon>
        <taxon>Alphaproteobacteria</taxon>
        <taxon>Sneathiellales</taxon>
        <taxon>Sneathiellaceae</taxon>
        <taxon>Oceanibacterium</taxon>
    </lineage>
</organism>
<dbReference type="EC" id="3.1.-.-" evidence="3"/>
<keyword evidence="3" id="KW-0378">Hydrolase</keyword>
<dbReference type="GO" id="GO:0016787">
    <property type="term" value="F:hydrolase activity"/>
    <property type="evidence" value="ECO:0007669"/>
    <property type="project" value="UniProtKB-KW"/>
</dbReference>
<dbReference type="Gene3D" id="3.30.1370.110">
    <property type="match status" value="1"/>
</dbReference>
<keyword evidence="3" id="KW-0540">Nuclease</keyword>
<dbReference type="FunCoup" id="A0A1Y5RP87">
    <property type="interactions" value="33"/>
</dbReference>
<feature type="compositionally biased region" description="Basic and acidic residues" evidence="1">
    <location>
        <begin position="10"/>
        <end position="26"/>
    </location>
</feature>
<feature type="compositionally biased region" description="Pro residues" evidence="1">
    <location>
        <begin position="36"/>
        <end position="45"/>
    </location>
</feature>
<dbReference type="PROSITE" id="PS50828">
    <property type="entry name" value="SMR"/>
    <property type="match status" value="1"/>
</dbReference>
<dbReference type="InterPro" id="IPR036063">
    <property type="entry name" value="Smr_dom_sf"/>
</dbReference>
<accession>A0A1Y5RP87</accession>
<dbReference type="SMART" id="SM00463">
    <property type="entry name" value="SMR"/>
    <property type="match status" value="1"/>
</dbReference>
<evidence type="ECO:0000259" key="2">
    <source>
        <dbReference type="PROSITE" id="PS50828"/>
    </source>
</evidence>
<gene>
    <name evidence="3" type="primary">smrA</name>
    <name evidence="3" type="ORF">OCH7691_00527</name>
</gene>
<protein>
    <submittedName>
        <fullName evidence="3">Putative DNA endonuclease SmrA</fullName>
        <ecNumber evidence="3">3.1.-.-</ecNumber>
    </submittedName>
</protein>
<dbReference type="InParanoid" id="A0A1Y5RP87"/>
<dbReference type="InterPro" id="IPR002625">
    <property type="entry name" value="Smr_dom"/>
</dbReference>
<dbReference type="GO" id="GO:0004519">
    <property type="term" value="F:endonuclease activity"/>
    <property type="evidence" value="ECO:0007669"/>
    <property type="project" value="UniProtKB-KW"/>
</dbReference>
<dbReference type="AlphaFoldDB" id="A0A1Y5RP87"/>
<keyword evidence="4" id="KW-1185">Reference proteome</keyword>
<feature type="region of interest" description="Disordered" evidence="1">
    <location>
        <begin position="1"/>
        <end position="74"/>
    </location>
</feature>
<keyword evidence="3" id="KW-0255">Endonuclease</keyword>
<dbReference type="PANTHER" id="PTHR35562:SF2">
    <property type="entry name" value="DNA ENDONUCLEASE SMRA-RELATED"/>
    <property type="match status" value="1"/>
</dbReference>
<name>A0A1Y5RP87_9PROT</name>
<evidence type="ECO:0000256" key="1">
    <source>
        <dbReference type="SAM" id="MobiDB-lite"/>
    </source>
</evidence>
<dbReference type="Pfam" id="PF01713">
    <property type="entry name" value="Smr"/>
    <property type="match status" value="1"/>
</dbReference>
<evidence type="ECO:0000313" key="3">
    <source>
        <dbReference type="EMBL" id="SLN21107.1"/>
    </source>
</evidence>